<reference evidence="1" key="1">
    <citation type="submission" date="2021-05" db="EMBL/GenBank/DDBJ databases">
        <authorList>
            <person name="Scholz U."/>
            <person name="Mascher M."/>
            <person name="Fiebig A."/>
        </authorList>
    </citation>
    <scope>NUCLEOTIDE SEQUENCE [LARGE SCALE GENOMIC DNA]</scope>
</reference>
<sequence length="202" mass="22602">MSAEEAAAKRAEFESGAAADPGNVKLWTRYVSFELADGGGIEAGRALYERALAALPDPSIENYLYWSWSVAERDFGDVDGQRRVLEQWVGRLLRGGGLSGRQGWEEYLEFEVGNGGVERVRAVAEALLKAFPMDPFAYVLYVRALAALSRHLEAFAVAKRGINELSGWCPGHDEYLSRFMAKYIKRLKTKQSTAWDDSDLWE</sequence>
<evidence type="ECO:0000313" key="2">
    <source>
        <dbReference type="Proteomes" id="UP001732700"/>
    </source>
</evidence>
<evidence type="ECO:0000313" key="1">
    <source>
        <dbReference type="EnsemblPlants" id="AVESA.00010b.r2.7DG1360210.1.CDS.1"/>
    </source>
</evidence>
<name>A0ACD6AHC3_AVESA</name>
<organism evidence="1 2">
    <name type="scientific">Avena sativa</name>
    <name type="common">Oat</name>
    <dbReference type="NCBI Taxonomy" id="4498"/>
    <lineage>
        <taxon>Eukaryota</taxon>
        <taxon>Viridiplantae</taxon>
        <taxon>Streptophyta</taxon>
        <taxon>Embryophyta</taxon>
        <taxon>Tracheophyta</taxon>
        <taxon>Spermatophyta</taxon>
        <taxon>Magnoliopsida</taxon>
        <taxon>Liliopsida</taxon>
        <taxon>Poales</taxon>
        <taxon>Poaceae</taxon>
        <taxon>BOP clade</taxon>
        <taxon>Pooideae</taxon>
        <taxon>Poodae</taxon>
        <taxon>Poeae</taxon>
        <taxon>Poeae Chloroplast Group 1 (Aveneae type)</taxon>
        <taxon>Aveninae</taxon>
        <taxon>Avena</taxon>
    </lineage>
</organism>
<accession>A0ACD6AHC3</accession>
<keyword evidence="2" id="KW-1185">Reference proteome</keyword>
<dbReference type="EnsemblPlants" id="AVESA.00010b.r2.7DG1360210.1">
    <property type="protein sequence ID" value="AVESA.00010b.r2.7DG1360210.1.CDS.1"/>
    <property type="gene ID" value="AVESA.00010b.r2.7DG1360210"/>
</dbReference>
<dbReference type="Proteomes" id="UP001732700">
    <property type="component" value="Chromosome 7D"/>
</dbReference>
<reference evidence="1" key="2">
    <citation type="submission" date="2025-09" db="UniProtKB">
        <authorList>
            <consortium name="EnsemblPlants"/>
        </authorList>
    </citation>
    <scope>IDENTIFICATION</scope>
</reference>
<proteinExistence type="predicted"/>
<protein>
    <submittedName>
        <fullName evidence="1">Uncharacterized protein</fullName>
    </submittedName>
</protein>